<dbReference type="Proteomes" id="UP000198870">
    <property type="component" value="Unassembled WGS sequence"/>
</dbReference>
<reference evidence="5 6" key="1">
    <citation type="submission" date="2016-10" db="EMBL/GenBank/DDBJ databases">
        <authorList>
            <person name="de Groot N.N."/>
        </authorList>
    </citation>
    <scope>NUCLEOTIDE SEQUENCE [LARGE SCALE GENOMIC DNA]</scope>
    <source>
        <strain evidence="5 6">AA1</strain>
    </source>
</reference>
<evidence type="ECO:0000313" key="6">
    <source>
        <dbReference type="Proteomes" id="UP000198870"/>
    </source>
</evidence>
<comment type="similarity">
    <text evidence="1">Belongs to the membrane fusion protein (MFP) (TC 8.A.1) family.</text>
</comment>
<dbReference type="Pfam" id="PF25917">
    <property type="entry name" value="BSH_RND"/>
    <property type="match status" value="1"/>
</dbReference>
<dbReference type="PANTHER" id="PTHR30469">
    <property type="entry name" value="MULTIDRUG RESISTANCE PROTEIN MDTA"/>
    <property type="match status" value="1"/>
</dbReference>
<evidence type="ECO:0000256" key="1">
    <source>
        <dbReference type="ARBA" id="ARBA00009477"/>
    </source>
</evidence>
<dbReference type="InterPro" id="IPR006143">
    <property type="entry name" value="RND_pump_MFP"/>
</dbReference>
<sequence length="354" mass="38334">MKAIKWITIITLLALPVLSYAEGPAQPPARVVTSQIQQKTIAKTLDVVGTLQFDRISALSPQVSGQVEAVLVKEGDQVKQGAPLFRLNLDFVNNEIGTVRKKIAQVEIRLVQAKKDLTRYETLFKQQAASEQEYDKMRLSMEDLAMQKATLQENLALALLKKEKSIIRAPFAGVVLEKNADEGNWVTPGNPLCLIGSMDDLYVKVPMPENLLVFARTGEELDVTITALGLTTRGTITGYIPVADAATKNIFVKVMLPRLETAVLNMSATVAMPASDKQEMTLVPRDALVTFNGQTLVYTINEGAAAPLPVTILAYVEGAAGIAEGPVTPGMDVIIDGNDRLQPGQPVTVIEAKN</sequence>
<organism evidence="5 6">
    <name type="scientific">Desulfoluna spongiiphila</name>
    <dbReference type="NCBI Taxonomy" id="419481"/>
    <lineage>
        <taxon>Bacteria</taxon>
        <taxon>Pseudomonadati</taxon>
        <taxon>Thermodesulfobacteriota</taxon>
        <taxon>Desulfobacteria</taxon>
        <taxon>Desulfobacterales</taxon>
        <taxon>Desulfolunaceae</taxon>
        <taxon>Desulfoluna</taxon>
    </lineage>
</organism>
<dbReference type="SUPFAM" id="SSF111369">
    <property type="entry name" value="HlyD-like secretion proteins"/>
    <property type="match status" value="1"/>
</dbReference>
<feature type="signal peptide" evidence="3">
    <location>
        <begin position="1"/>
        <end position="21"/>
    </location>
</feature>
<dbReference type="RefSeq" id="WP_092213957.1">
    <property type="nucleotide sequence ID" value="NZ_FMUX01000020.1"/>
</dbReference>
<evidence type="ECO:0000256" key="3">
    <source>
        <dbReference type="SAM" id="SignalP"/>
    </source>
</evidence>
<keyword evidence="6" id="KW-1185">Reference proteome</keyword>
<dbReference type="GO" id="GO:1990281">
    <property type="term" value="C:efflux pump complex"/>
    <property type="evidence" value="ECO:0007669"/>
    <property type="project" value="TreeGrafter"/>
</dbReference>
<accession>A0A1G5IK82</accession>
<dbReference type="OrthoDB" id="5318766at2"/>
<dbReference type="EMBL" id="FMUX01000020">
    <property type="protein sequence ID" value="SCY76433.1"/>
    <property type="molecule type" value="Genomic_DNA"/>
</dbReference>
<feature type="coiled-coil region" evidence="2">
    <location>
        <begin position="103"/>
        <end position="161"/>
    </location>
</feature>
<proteinExistence type="inferred from homology"/>
<dbReference type="NCBIfam" id="TIGR01730">
    <property type="entry name" value="RND_mfp"/>
    <property type="match status" value="1"/>
</dbReference>
<evidence type="ECO:0000313" key="5">
    <source>
        <dbReference type="EMBL" id="SCY76433.1"/>
    </source>
</evidence>
<dbReference type="PANTHER" id="PTHR30469:SF15">
    <property type="entry name" value="HLYD FAMILY OF SECRETION PROTEINS"/>
    <property type="match status" value="1"/>
</dbReference>
<dbReference type="Gene3D" id="1.10.287.470">
    <property type="entry name" value="Helix hairpin bin"/>
    <property type="match status" value="1"/>
</dbReference>
<evidence type="ECO:0000259" key="4">
    <source>
        <dbReference type="Pfam" id="PF25917"/>
    </source>
</evidence>
<feature type="chain" id="PRO_5011740768" evidence="3">
    <location>
        <begin position="22"/>
        <end position="354"/>
    </location>
</feature>
<dbReference type="Gene3D" id="2.40.30.170">
    <property type="match status" value="1"/>
</dbReference>
<keyword evidence="3" id="KW-0732">Signal</keyword>
<protein>
    <submittedName>
        <fullName evidence="5">RND family efflux transporter, MFP subunit</fullName>
    </submittedName>
</protein>
<feature type="domain" description="Multidrug resistance protein MdtA-like barrel-sandwich hybrid" evidence="4">
    <location>
        <begin position="58"/>
        <end position="193"/>
    </location>
</feature>
<dbReference type="AlphaFoldDB" id="A0A1G5IK82"/>
<keyword evidence="2" id="KW-0175">Coiled coil</keyword>
<dbReference type="Gene3D" id="2.40.420.20">
    <property type="match status" value="1"/>
</dbReference>
<dbReference type="PRINTS" id="PR01490">
    <property type="entry name" value="RTXTOXIND"/>
</dbReference>
<evidence type="ECO:0000256" key="2">
    <source>
        <dbReference type="SAM" id="Coils"/>
    </source>
</evidence>
<dbReference type="STRING" id="419481.SAMN05216233_12085"/>
<dbReference type="GO" id="GO:0015562">
    <property type="term" value="F:efflux transmembrane transporter activity"/>
    <property type="evidence" value="ECO:0007669"/>
    <property type="project" value="TreeGrafter"/>
</dbReference>
<dbReference type="InterPro" id="IPR058625">
    <property type="entry name" value="MdtA-like_BSH"/>
</dbReference>
<gene>
    <name evidence="5" type="ORF">SAMN05216233_12085</name>
</gene>
<dbReference type="Gene3D" id="2.40.50.100">
    <property type="match status" value="1"/>
</dbReference>
<name>A0A1G5IK82_9BACT</name>